<dbReference type="GO" id="GO:0005886">
    <property type="term" value="C:plasma membrane"/>
    <property type="evidence" value="ECO:0007669"/>
    <property type="project" value="UniProtKB-SubCell"/>
</dbReference>
<feature type="transmembrane region" description="Helical" evidence="9">
    <location>
        <begin position="289"/>
        <end position="310"/>
    </location>
</feature>
<feature type="transmembrane region" description="Helical" evidence="9">
    <location>
        <begin position="362"/>
        <end position="387"/>
    </location>
</feature>
<evidence type="ECO:0000256" key="6">
    <source>
        <dbReference type="ARBA" id="ARBA00022989"/>
    </source>
</evidence>
<reference evidence="12 13" key="1">
    <citation type="submission" date="2018-06" db="EMBL/GenBank/DDBJ databases">
        <authorList>
            <consortium name="Pathogen Informatics"/>
            <person name="Doyle S."/>
        </authorList>
    </citation>
    <scope>NUCLEOTIDE SEQUENCE [LARGE SCALE GENOMIC DNA]</scope>
    <source>
        <strain evidence="12 13">NCTC10786</strain>
    </source>
</reference>
<feature type="transmembrane region" description="Helical" evidence="9">
    <location>
        <begin position="201"/>
        <end position="230"/>
    </location>
</feature>
<keyword evidence="5 9" id="KW-0812">Transmembrane</keyword>
<feature type="transmembrane region" description="Helical" evidence="9">
    <location>
        <begin position="464"/>
        <end position="488"/>
    </location>
</feature>
<evidence type="ECO:0000256" key="8">
    <source>
        <dbReference type="RuleBase" id="RU369079"/>
    </source>
</evidence>
<dbReference type="AlphaFoldDB" id="A0A2X2VAJ3"/>
<proteinExistence type="predicted"/>
<dbReference type="InterPro" id="IPR055348">
    <property type="entry name" value="DctQ"/>
</dbReference>
<evidence type="ECO:0000313" key="12">
    <source>
        <dbReference type="EMBL" id="SQB25694.1"/>
    </source>
</evidence>
<feature type="transmembrane region" description="Helical" evidence="9">
    <location>
        <begin position="170"/>
        <end position="189"/>
    </location>
</feature>
<dbReference type="PANTHER" id="PTHR33362:SF2">
    <property type="entry name" value="TRAP TRANSPORTER LARGE PERMEASE PROTEIN"/>
    <property type="match status" value="1"/>
</dbReference>
<feature type="domain" description="Tripartite ATP-independent periplasmic transporters DctQ component" evidence="10">
    <location>
        <begin position="41"/>
        <end position="165"/>
    </location>
</feature>
<evidence type="ECO:0000256" key="3">
    <source>
        <dbReference type="ARBA" id="ARBA00022475"/>
    </source>
</evidence>
<dbReference type="Pfam" id="PF04290">
    <property type="entry name" value="DctQ"/>
    <property type="match status" value="1"/>
</dbReference>
<evidence type="ECO:0000259" key="11">
    <source>
        <dbReference type="Pfam" id="PF06808"/>
    </source>
</evidence>
<dbReference type="Proteomes" id="UP000251584">
    <property type="component" value="Unassembled WGS sequence"/>
</dbReference>
<sequence>MADISMKAKDENALLMLLGRLSRGLTTLTSWAGALVLFINVLVVFASVIWRYALHSPIHWAEEVARALMIALVFFGVATSTGRGGHIGVDLFLRFLPEQVRPYVIHASRWVLFLVSVGLVISSYDLVQAARVQTTETGLPQTIYVIPVLIGSVVMMVAALEHALHERARVVLLSGGGILVLAALGYLKLSLMADPASAAAGLMLICFALGILAGVPIAFTLGMSAMVFFICDPSLPFVFFSQQVAAGVDHFVLLAIPFFLLAGAAMEINGMSTRLVELIVRGMGRFRGGLNMTTVLSMAFFSGISGSKLADVAAVGGVLMPAVRRAKQDSEEAAGVFAASAVMAETIPPCVNLIVMGFVANISIGALFIAGLVPAVCLLILLMIAANRFGGKINVSEAYPVLRPRAQLYLGAAVGLVMIFMIGRGVMMGIATSTEISAFAVIYAIVVGRLAFRELTLKATVKMFIDIAAMSGVLLFIVACATSLSYALTIQMIPQQIAELLVGDWNGAGRLAVPAVDHCDSDYLWSGSGRCASVDHFRPYPGANRHSAWI</sequence>
<feature type="transmembrane region" description="Helical" evidence="9">
    <location>
        <begin position="436"/>
        <end position="452"/>
    </location>
</feature>
<dbReference type="InterPro" id="IPR004681">
    <property type="entry name" value="TRAP_DctM"/>
</dbReference>
<name>A0A2X2VAJ3_CITKO</name>
<dbReference type="EMBL" id="UAVY01000002">
    <property type="protein sequence ID" value="SQB25694.1"/>
    <property type="molecule type" value="Genomic_DNA"/>
</dbReference>
<keyword evidence="4 8" id="KW-0997">Cell inner membrane</keyword>
<dbReference type="PANTHER" id="PTHR33362">
    <property type="entry name" value="SIALIC ACID TRAP TRANSPORTER PERMEASE PROTEIN SIAT-RELATED"/>
    <property type="match status" value="1"/>
</dbReference>
<evidence type="ECO:0000256" key="2">
    <source>
        <dbReference type="ARBA" id="ARBA00022448"/>
    </source>
</evidence>
<feature type="transmembrane region" description="Helical" evidence="9">
    <location>
        <begin position="143"/>
        <end position="164"/>
    </location>
</feature>
<comment type="subcellular location">
    <subcellularLocation>
        <location evidence="1 8">Cell inner membrane</location>
        <topology evidence="1 8">Multi-pass membrane protein</topology>
    </subcellularLocation>
</comment>
<organism evidence="12 13">
    <name type="scientific">Citrobacter koseri</name>
    <name type="common">Citrobacter diversus</name>
    <dbReference type="NCBI Taxonomy" id="545"/>
    <lineage>
        <taxon>Bacteria</taxon>
        <taxon>Pseudomonadati</taxon>
        <taxon>Pseudomonadota</taxon>
        <taxon>Gammaproteobacteria</taxon>
        <taxon>Enterobacterales</taxon>
        <taxon>Enterobacteriaceae</taxon>
        <taxon>Citrobacter</taxon>
    </lineage>
</organism>
<accession>A0A2X2VAJ3</accession>
<evidence type="ECO:0000259" key="10">
    <source>
        <dbReference type="Pfam" id="PF04290"/>
    </source>
</evidence>
<keyword evidence="2 8" id="KW-0813">Transport</keyword>
<evidence type="ECO:0000256" key="5">
    <source>
        <dbReference type="ARBA" id="ARBA00022692"/>
    </source>
</evidence>
<protein>
    <submittedName>
        <fullName evidence="12">2,3-diketo-L-gulonate TRAP transporter large permease</fullName>
    </submittedName>
</protein>
<dbReference type="InterPro" id="IPR010656">
    <property type="entry name" value="DctM"/>
</dbReference>
<feature type="transmembrane region" description="Helical" evidence="9">
    <location>
        <begin position="250"/>
        <end position="268"/>
    </location>
</feature>
<evidence type="ECO:0000256" key="9">
    <source>
        <dbReference type="SAM" id="Phobius"/>
    </source>
</evidence>
<feature type="transmembrane region" description="Helical" evidence="9">
    <location>
        <begin position="64"/>
        <end position="83"/>
    </location>
</feature>
<evidence type="ECO:0000256" key="4">
    <source>
        <dbReference type="ARBA" id="ARBA00022519"/>
    </source>
</evidence>
<evidence type="ECO:0000256" key="7">
    <source>
        <dbReference type="ARBA" id="ARBA00023136"/>
    </source>
</evidence>
<keyword evidence="6 9" id="KW-1133">Transmembrane helix</keyword>
<dbReference type="Pfam" id="PF06808">
    <property type="entry name" value="DctM"/>
    <property type="match status" value="1"/>
</dbReference>
<keyword evidence="7 9" id="KW-0472">Membrane</keyword>
<feature type="transmembrane region" description="Helical" evidence="9">
    <location>
        <begin position="408"/>
        <end position="430"/>
    </location>
</feature>
<feature type="transmembrane region" description="Helical" evidence="9">
    <location>
        <begin position="103"/>
        <end position="122"/>
    </location>
</feature>
<gene>
    <name evidence="12" type="primary">yiaN_1</name>
    <name evidence="12" type="ORF">NCTC10786_01379</name>
</gene>
<feature type="domain" description="TRAP C4-dicarboxylate transport system permease DctM subunit" evidence="11">
    <location>
        <begin position="204"/>
        <end position="503"/>
    </location>
</feature>
<keyword evidence="3" id="KW-1003">Cell membrane</keyword>
<evidence type="ECO:0000313" key="13">
    <source>
        <dbReference type="Proteomes" id="UP000251584"/>
    </source>
</evidence>
<feature type="transmembrane region" description="Helical" evidence="9">
    <location>
        <begin position="31"/>
        <end position="52"/>
    </location>
</feature>
<evidence type="ECO:0000256" key="1">
    <source>
        <dbReference type="ARBA" id="ARBA00004429"/>
    </source>
</evidence>
<comment type="function">
    <text evidence="8">Part of the tripartite ATP-independent periplasmic (TRAP) transport system.</text>
</comment>
<dbReference type="GO" id="GO:0022857">
    <property type="term" value="F:transmembrane transporter activity"/>
    <property type="evidence" value="ECO:0007669"/>
    <property type="project" value="UniProtKB-UniRule"/>
</dbReference>